<dbReference type="InterPro" id="IPR032631">
    <property type="entry name" value="P-type_ATPase_N"/>
</dbReference>
<dbReference type="OrthoDB" id="377733at2759"/>
<evidence type="ECO:0000313" key="4">
    <source>
        <dbReference type="Proteomes" id="UP000242450"/>
    </source>
</evidence>
<keyword evidence="1" id="KW-0472">Membrane</keyword>
<sequence>MRKEGKKRRKRKEDKKRVVVSNLPFEGWAHKENPNRHYGGNQIKTSKYTVLSFIPKNIFEQLHRFANFYFVGIVVLNFIPVLNAFQPEVSVIPICIILAVTAIKDAWEDLRRYKSDKVINSRECLVYSR</sequence>
<dbReference type="Pfam" id="PF16209">
    <property type="entry name" value="PhoLip_ATPase_N"/>
    <property type="match status" value="1"/>
</dbReference>
<evidence type="ECO:0000259" key="2">
    <source>
        <dbReference type="Pfam" id="PF16209"/>
    </source>
</evidence>
<dbReference type="EMBL" id="MKHE01000009">
    <property type="protein sequence ID" value="OWK12079.1"/>
    <property type="molecule type" value="Genomic_DNA"/>
</dbReference>
<evidence type="ECO:0000313" key="3">
    <source>
        <dbReference type="EMBL" id="OWK12079.1"/>
    </source>
</evidence>
<dbReference type="InterPro" id="IPR023298">
    <property type="entry name" value="ATPase_P-typ_TM_dom_sf"/>
</dbReference>
<evidence type="ECO:0000256" key="1">
    <source>
        <dbReference type="SAM" id="Phobius"/>
    </source>
</evidence>
<feature type="domain" description="P-type ATPase N-terminal" evidence="2">
    <location>
        <begin position="31"/>
        <end position="90"/>
    </location>
</feature>
<proteinExistence type="predicted"/>
<reference evidence="3 4" key="1">
    <citation type="journal article" date="2018" name="Mol. Genet. Genomics">
        <title>The red deer Cervus elaphus genome CerEla1.0: sequencing, annotating, genes, and chromosomes.</title>
        <authorList>
            <person name="Bana N.A."/>
            <person name="Nyiri A."/>
            <person name="Nagy J."/>
            <person name="Frank K."/>
            <person name="Nagy T."/>
            <person name="Steger V."/>
            <person name="Schiller M."/>
            <person name="Lakatos P."/>
            <person name="Sugar L."/>
            <person name="Horn P."/>
            <person name="Barta E."/>
            <person name="Orosz L."/>
        </authorList>
    </citation>
    <scope>NUCLEOTIDE SEQUENCE [LARGE SCALE GENOMIC DNA]</scope>
    <source>
        <strain evidence="3">Hungarian</strain>
    </source>
</reference>
<dbReference type="GO" id="GO:0140326">
    <property type="term" value="F:ATPase-coupled intramembrane lipid transporter activity"/>
    <property type="evidence" value="ECO:0007669"/>
    <property type="project" value="TreeGrafter"/>
</dbReference>
<comment type="caution">
    <text evidence="3">The sequence shown here is derived from an EMBL/GenBank/DDBJ whole genome shotgun (WGS) entry which is preliminary data.</text>
</comment>
<accession>A0A212D1F8</accession>
<keyword evidence="1" id="KW-0812">Transmembrane</keyword>
<organism evidence="3 4">
    <name type="scientific">Cervus elaphus hippelaphus</name>
    <name type="common">European red deer</name>
    <dbReference type="NCBI Taxonomy" id="46360"/>
    <lineage>
        <taxon>Eukaryota</taxon>
        <taxon>Metazoa</taxon>
        <taxon>Chordata</taxon>
        <taxon>Craniata</taxon>
        <taxon>Vertebrata</taxon>
        <taxon>Euteleostomi</taxon>
        <taxon>Mammalia</taxon>
        <taxon>Eutheria</taxon>
        <taxon>Laurasiatheria</taxon>
        <taxon>Artiodactyla</taxon>
        <taxon>Ruminantia</taxon>
        <taxon>Pecora</taxon>
        <taxon>Cervidae</taxon>
        <taxon>Cervinae</taxon>
        <taxon>Cervus</taxon>
    </lineage>
</organism>
<dbReference type="GO" id="GO:0045332">
    <property type="term" value="P:phospholipid translocation"/>
    <property type="evidence" value="ECO:0007669"/>
    <property type="project" value="TreeGrafter"/>
</dbReference>
<dbReference type="PANTHER" id="PTHR24092">
    <property type="entry name" value="PROBABLE PHOSPHOLIPID-TRANSPORTING ATPASE"/>
    <property type="match status" value="1"/>
</dbReference>
<feature type="transmembrane region" description="Helical" evidence="1">
    <location>
        <begin position="66"/>
        <end position="85"/>
    </location>
</feature>
<dbReference type="SUPFAM" id="SSF81665">
    <property type="entry name" value="Calcium ATPase, transmembrane domain M"/>
    <property type="match status" value="1"/>
</dbReference>
<gene>
    <name evidence="3" type="ORF">Celaphus_00003820</name>
</gene>
<keyword evidence="4" id="KW-1185">Reference proteome</keyword>
<dbReference type="AlphaFoldDB" id="A0A212D1F8"/>
<dbReference type="GO" id="GO:0005886">
    <property type="term" value="C:plasma membrane"/>
    <property type="evidence" value="ECO:0007669"/>
    <property type="project" value="TreeGrafter"/>
</dbReference>
<feature type="transmembrane region" description="Helical" evidence="1">
    <location>
        <begin position="91"/>
        <end position="107"/>
    </location>
</feature>
<protein>
    <recommendedName>
        <fullName evidence="2">P-type ATPase N-terminal domain-containing protein</fullName>
    </recommendedName>
</protein>
<keyword evidence="1" id="KW-1133">Transmembrane helix</keyword>
<dbReference type="Proteomes" id="UP000242450">
    <property type="component" value="Chromosome 9"/>
</dbReference>
<dbReference type="PANTHER" id="PTHR24092:SF79">
    <property type="entry name" value="PHOSPHOLIPID-TRANSPORTING ATPASE VB"/>
    <property type="match status" value="1"/>
</dbReference>
<name>A0A212D1F8_CEREH</name>